<keyword evidence="6 8" id="KW-0472">Membrane</keyword>
<accession>A0A9P7MD91</accession>
<evidence type="ECO:0000256" key="7">
    <source>
        <dbReference type="SAM" id="MobiDB-lite"/>
    </source>
</evidence>
<organism evidence="9 10">
    <name type="scientific">Claviceps pazoutovae</name>
    <dbReference type="NCBI Taxonomy" id="1649127"/>
    <lineage>
        <taxon>Eukaryota</taxon>
        <taxon>Fungi</taxon>
        <taxon>Dikarya</taxon>
        <taxon>Ascomycota</taxon>
        <taxon>Pezizomycotina</taxon>
        <taxon>Sordariomycetes</taxon>
        <taxon>Hypocreomycetidae</taxon>
        <taxon>Hypocreales</taxon>
        <taxon>Clavicipitaceae</taxon>
        <taxon>Claviceps</taxon>
    </lineage>
</organism>
<keyword evidence="5 8" id="KW-1133">Transmembrane helix</keyword>
<evidence type="ECO:0000256" key="2">
    <source>
        <dbReference type="ARBA" id="ARBA00009950"/>
    </source>
</evidence>
<dbReference type="GO" id="GO:0006624">
    <property type="term" value="P:vacuolar protein processing"/>
    <property type="evidence" value="ECO:0007669"/>
    <property type="project" value="TreeGrafter"/>
</dbReference>
<dbReference type="Proteomes" id="UP000706124">
    <property type="component" value="Unassembled WGS sequence"/>
</dbReference>
<keyword evidence="4" id="KW-0256">Endoplasmic reticulum</keyword>
<dbReference type="OrthoDB" id="10012212at2759"/>
<evidence type="ECO:0000313" key="9">
    <source>
        <dbReference type="EMBL" id="KAG5939600.1"/>
    </source>
</evidence>
<proteinExistence type="inferred from homology"/>
<feature type="transmembrane region" description="Helical" evidence="8">
    <location>
        <begin position="12"/>
        <end position="37"/>
    </location>
</feature>
<dbReference type="EMBL" id="SRPO01000128">
    <property type="protein sequence ID" value="KAG5939600.1"/>
    <property type="molecule type" value="Genomic_DNA"/>
</dbReference>
<evidence type="ECO:0008006" key="11">
    <source>
        <dbReference type="Google" id="ProtNLM"/>
    </source>
</evidence>
<evidence type="ECO:0000256" key="4">
    <source>
        <dbReference type="ARBA" id="ARBA00022824"/>
    </source>
</evidence>
<evidence type="ECO:0000256" key="5">
    <source>
        <dbReference type="ARBA" id="ARBA00022989"/>
    </source>
</evidence>
<evidence type="ECO:0000256" key="1">
    <source>
        <dbReference type="ARBA" id="ARBA00004477"/>
    </source>
</evidence>
<keyword evidence="3 8" id="KW-0812">Transmembrane</keyword>
<dbReference type="InterPro" id="IPR008506">
    <property type="entry name" value="SND2/TMEM208"/>
</dbReference>
<name>A0A9P7MD91_9HYPO</name>
<dbReference type="PANTHER" id="PTHR13505">
    <property type="entry name" value="TRANSMEMBRANE PROTEIN 208"/>
    <property type="match status" value="1"/>
</dbReference>
<evidence type="ECO:0000256" key="6">
    <source>
        <dbReference type="ARBA" id="ARBA00023136"/>
    </source>
</evidence>
<evidence type="ECO:0000256" key="3">
    <source>
        <dbReference type="ARBA" id="ARBA00022692"/>
    </source>
</evidence>
<evidence type="ECO:0000313" key="10">
    <source>
        <dbReference type="Proteomes" id="UP000706124"/>
    </source>
</evidence>
<protein>
    <recommendedName>
        <fullName evidence="11">DUF788 domain-containing protein</fullName>
    </recommendedName>
</protein>
<feature type="compositionally biased region" description="Low complexity" evidence="7">
    <location>
        <begin position="149"/>
        <end position="162"/>
    </location>
</feature>
<comment type="subcellular location">
    <subcellularLocation>
        <location evidence="1">Endoplasmic reticulum membrane</location>
        <topology evidence="1">Multi-pass membrane protein</topology>
    </subcellularLocation>
</comment>
<dbReference type="PANTHER" id="PTHR13505:SF7">
    <property type="entry name" value="TRANSMEMBRANE PROTEIN 208"/>
    <property type="match status" value="1"/>
</dbReference>
<comment type="caution">
    <text evidence="9">The sequence shown here is derived from an EMBL/GenBank/DDBJ whole genome shotgun (WGS) entry which is preliminary data.</text>
</comment>
<evidence type="ECO:0000256" key="8">
    <source>
        <dbReference type="SAM" id="Phobius"/>
    </source>
</evidence>
<dbReference type="AlphaFoldDB" id="A0A9P7MD91"/>
<comment type="similarity">
    <text evidence="2">Belongs to the TMEM208 family.</text>
</comment>
<sequence>MAQKAKKDRAKSNIAALNSLHIGSLLFNILFLLSHLLWRPRSLVAYGLFVTPSLLCEYVLETSGRPKYDSATGALRTAGEDLAAAGLTEYMFDVVWVTWAAVVLVVLVGNWGWLLWALVPAYGAYLGSGLLGMGRRTLAQMKGGDALGSAGVGGSADAAQGNRRARRAA</sequence>
<feature type="region of interest" description="Disordered" evidence="7">
    <location>
        <begin position="149"/>
        <end position="169"/>
    </location>
</feature>
<keyword evidence="10" id="KW-1185">Reference proteome</keyword>
<feature type="transmembrane region" description="Helical" evidence="8">
    <location>
        <begin position="90"/>
        <end position="107"/>
    </location>
</feature>
<dbReference type="GO" id="GO:0005773">
    <property type="term" value="C:vacuole"/>
    <property type="evidence" value="ECO:0007669"/>
    <property type="project" value="GOC"/>
</dbReference>
<dbReference type="GO" id="GO:0005789">
    <property type="term" value="C:endoplasmic reticulum membrane"/>
    <property type="evidence" value="ECO:0007669"/>
    <property type="project" value="UniProtKB-SubCell"/>
</dbReference>
<reference evidence="9 10" key="1">
    <citation type="journal article" date="2020" name="bioRxiv">
        <title>Whole genome comparisons of ergot fungi reveals the divergence and evolution of species within the genus Claviceps are the result of varying mechanisms driving genome evolution and host range expansion.</title>
        <authorList>
            <person name="Wyka S.A."/>
            <person name="Mondo S.J."/>
            <person name="Liu M."/>
            <person name="Dettman J."/>
            <person name="Nalam V."/>
            <person name="Broders K.D."/>
        </authorList>
    </citation>
    <scope>NUCLEOTIDE SEQUENCE [LARGE SCALE GENOMIC DNA]</scope>
    <source>
        <strain evidence="9 10">CCC 1485</strain>
    </source>
</reference>
<dbReference type="Pfam" id="PF05620">
    <property type="entry name" value="TMEM208_SND2"/>
    <property type="match status" value="1"/>
</dbReference>
<gene>
    <name evidence="9" type="ORF">E4U60_000802</name>
</gene>